<sequence>MNPKAEAGTRSLAKKVFDFPRTKNWIPKTCKQGRPKISKSKNS</sequence>
<reference evidence="1" key="1">
    <citation type="submission" date="2014-11" db="EMBL/GenBank/DDBJ databases">
        <authorList>
            <person name="Amaro Gonzalez C."/>
        </authorList>
    </citation>
    <scope>NUCLEOTIDE SEQUENCE</scope>
</reference>
<organism evidence="1">
    <name type="scientific">Anguilla anguilla</name>
    <name type="common">European freshwater eel</name>
    <name type="synonym">Muraena anguilla</name>
    <dbReference type="NCBI Taxonomy" id="7936"/>
    <lineage>
        <taxon>Eukaryota</taxon>
        <taxon>Metazoa</taxon>
        <taxon>Chordata</taxon>
        <taxon>Craniata</taxon>
        <taxon>Vertebrata</taxon>
        <taxon>Euteleostomi</taxon>
        <taxon>Actinopterygii</taxon>
        <taxon>Neopterygii</taxon>
        <taxon>Teleostei</taxon>
        <taxon>Anguilliformes</taxon>
        <taxon>Anguillidae</taxon>
        <taxon>Anguilla</taxon>
    </lineage>
</organism>
<dbReference type="EMBL" id="GBXM01062904">
    <property type="protein sequence ID" value="JAH45673.1"/>
    <property type="molecule type" value="Transcribed_RNA"/>
</dbReference>
<proteinExistence type="predicted"/>
<accession>A0A0E9SYQ8</accession>
<reference evidence="1" key="2">
    <citation type="journal article" date="2015" name="Fish Shellfish Immunol.">
        <title>Early steps in the European eel (Anguilla anguilla)-Vibrio vulnificus interaction in the gills: Role of the RtxA13 toxin.</title>
        <authorList>
            <person name="Callol A."/>
            <person name="Pajuelo D."/>
            <person name="Ebbesson L."/>
            <person name="Teles M."/>
            <person name="MacKenzie S."/>
            <person name="Amaro C."/>
        </authorList>
    </citation>
    <scope>NUCLEOTIDE SEQUENCE</scope>
</reference>
<dbReference type="AlphaFoldDB" id="A0A0E9SYQ8"/>
<protein>
    <submittedName>
        <fullName evidence="1">Uncharacterized protein</fullName>
    </submittedName>
</protein>
<evidence type="ECO:0000313" key="1">
    <source>
        <dbReference type="EMBL" id="JAH45673.1"/>
    </source>
</evidence>
<name>A0A0E9SYQ8_ANGAN</name>